<feature type="transmembrane region" description="Helical" evidence="1">
    <location>
        <begin position="153"/>
        <end position="181"/>
    </location>
</feature>
<keyword evidence="1" id="KW-0472">Membrane</keyword>
<dbReference type="InterPro" id="IPR002625">
    <property type="entry name" value="Smr_dom"/>
</dbReference>
<dbReference type="InterPro" id="IPR036063">
    <property type="entry name" value="Smr_dom_sf"/>
</dbReference>
<dbReference type="PROSITE" id="PS50828">
    <property type="entry name" value="SMR"/>
    <property type="match status" value="1"/>
</dbReference>
<feature type="domain" description="Smr" evidence="2">
    <location>
        <begin position="219"/>
        <end position="301"/>
    </location>
</feature>
<dbReference type="Proteomes" id="UP001497497">
    <property type="component" value="Unassembled WGS sequence"/>
</dbReference>
<dbReference type="AlphaFoldDB" id="A0AAV2HVX2"/>
<accession>A0AAV2HVX2</accession>
<evidence type="ECO:0000256" key="1">
    <source>
        <dbReference type="SAM" id="Phobius"/>
    </source>
</evidence>
<proteinExistence type="predicted"/>
<keyword evidence="1" id="KW-1133">Transmembrane helix</keyword>
<feature type="transmembrane region" description="Helical" evidence="1">
    <location>
        <begin position="59"/>
        <end position="74"/>
    </location>
</feature>
<dbReference type="EMBL" id="CAXITT010000278">
    <property type="protein sequence ID" value="CAL1537886.1"/>
    <property type="molecule type" value="Genomic_DNA"/>
</dbReference>
<dbReference type="GO" id="GO:0005634">
    <property type="term" value="C:nucleus"/>
    <property type="evidence" value="ECO:0007669"/>
    <property type="project" value="TreeGrafter"/>
</dbReference>
<feature type="transmembrane region" description="Helical" evidence="1">
    <location>
        <begin position="37"/>
        <end position="52"/>
    </location>
</feature>
<dbReference type="InterPro" id="IPR052772">
    <property type="entry name" value="Endo/PolyKinase_Domain-Protein"/>
</dbReference>
<dbReference type="Gene3D" id="3.30.1370.110">
    <property type="match status" value="1"/>
</dbReference>
<dbReference type="GO" id="GO:0004519">
    <property type="term" value="F:endonuclease activity"/>
    <property type="evidence" value="ECO:0007669"/>
    <property type="project" value="TreeGrafter"/>
</dbReference>
<sequence length="305" mass="33365">MWFDSFRPFAPGVKKFALCLLCLQTVAVTLMVNPTVAFALVVAFAAILIKVYKIDPEPILLLLMHVIVSVSMLYDPTTTFALVIVAASAIATFGDYDLPTERVVVFVLSVTVPAVFGKATACVASSLIGLSIVLLKLRPLQPETLSLLGLGSLALTLLVNRAVGTILVFLFIALVTCLFVLNKVKKNPEILQENTAPPPRNISVHPNGYLPMSNPTESLDLHGHTVTGAMKVLHSFLQEHEEAYRQNRSRHIRHVTIITGDGDHLDGGNLIKPTVVNFLKINKYKYDVSKEVQGLVKVDLDSHSF</sequence>
<evidence type="ECO:0000313" key="4">
    <source>
        <dbReference type="Proteomes" id="UP001497497"/>
    </source>
</evidence>
<reference evidence="3 4" key="1">
    <citation type="submission" date="2024-04" db="EMBL/GenBank/DDBJ databases">
        <authorList>
            <consortium name="Genoscope - CEA"/>
            <person name="William W."/>
        </authorList>
    </citation>
    <scope>NUCLEOTIDE SEQUENCE [LARGE SCALE GENOMIC DNA]</scope>
</reference>
<dbReference type="SUPFAM" id="SSF160443">
    <property type="entry name" value="SMR domain-like"/>
    <property type="match status" value="1"/>
</dbReference>
<dbReference type="Pfam" id="PF01713">
    <property type="entry name" value="Smr"/>
    <property type="match status" value="1"/>
</dbReference>
<gene>
    <name evidence="3" type="ORF">GSLYS_00011752001</name>
</gene>
<protein>
    <recommendedName>
        <fullName evidence="2">Smr domain-containing protein</fullName>
    </recommendedName>
</protein>
<keyword evidence="4" id="KW-1185">Reference proteome</keyword>
<dbReference type="SMART" id="SM00463">
    <property type="entry name" value="SMR"/>
    <property type="match status" value="1"/>
</dbReference>
<comment type="caution">
    <text evidence="3">The sequence shown here is derived from an EMBL/GenBank/DDBJ whole genome shotgun (WGS) entry which is preliminary data.</text>
</comment>
<name>A0AAV2HVX2_LYMST</name>
<evidence type="ECO:0000259" key="2">
    <source>
        <dbReference type="PROSITE" id="PS50828"/>
    </source>
</evidence>
<dbReference type="PANTHER" id="PTHR46535">
    <property type="entry name" value="NEDD4-BINDING PROTEIN 2"/>
    <property type="match status" value="1"/>
</dbReference>
<keyword evidence="1" id="KW-0812">Transmembrane</keyword>
<evidence type="ECO:0000313" key="3">
    <source>
        <dbReference type="EMBL" id="CAL1537886.1"/>
    </source>
</evidence>
<feature type="transmembrane region" description="Helical" evidence="1">
    <location>
        <begin position="103"/>
        <end position="133"/>
    </location>
</feature>
<organism evidence="3 4">
    <name type="scientific">Lymnaea stagnalis</name>
    <name type="common">Great pond snail</name>
    <name type="synonym">Helix stagnalis</name>
    <dbReference type="NCBI Taxonomy" id="6523"/>
    <lineage>
        <taxon>Eukaryota</taxon>
        <taxon>Metazoa</taxon>
        <taxon>Spiralia</taxon>
        <taxon>Lophotrochozoa</taxon>
        <taxon>Mollusca</taxon>
        <taxon>Gastropoda</taxon>
        <taxon>Heterobranchia</taxon>
        <taxon>Euthyneura</taxon>
        <taxon>Panpulmonata</taxon>
        <taxon>Hygrophila</taxon>
        <taxon>Lymnaeoidea</taxon>
        <taxon>Lymnaeidae</taxon>
        <taxon>Lymnaea</taxon>
    </lineage>
</organism>
<dbReference type="PANTHER" id="PTHR46535:SF1">
    <property type="entry name" value="NEDD4-BINDING PROTEIN 2"/>
    <property type="match status" value="1"/>
</dbReference>